<feature type="domain" description="Transcription initiation factor TFIID subunit 2 TPR repeats" evidence="11">
    <location>
        <begin position="641"/>
        <end position="1023"/>
    </location>
</feature>
<dbReference type="GO" id="GO:0016251">
    <property type="term" value="F:RNA polymerase II general transcription initiation factor activity"/>
    <property type="evidence" value="ECO:0007669"/>
    <property type="project" value="TreeGrafter"/>
</dbReference>
<dbReference type="SUPFAM" id="SSF55486">
    <property type="entry name" value="Metalloproteases ('zincins'), catalytic domain"/>
    <property type="match status" value="1"/>
</dbReference>
<keyword evidence="5" id="KW-0804">Transcription</keyword>
<dbReference type="InterPro" id="IPR037813">
    <property type="entry name" value="TAF2"/>
</dbReference>
<evidence type="ECO:0000256" key="3">
    <source>
        <dbReference type="ARBA" id="ARBA00017363"/>
    </source>
</evidence>
<evidence type="ECO:0000256" key="2">
    <source>
        <dbReference type="ARBA" id="ARBA00010937"/>
    </source>
</evidence>
<feature type="region of interest" description="Disordered" evidence="8">
    <location>
        <begin position="1085"/>
        <end position="1159"/>
    </location>
</feature>
<dbReference type="GO" id="GO:0005669">
    <property type="term" value="C:transcription factor TFIID complex"/>
    <property type="evidence" value="ECO:0007669"/>
    <property type="project" value="InterPro"/>
</dbReference>
<dbReference type="GO" id="GO:0000976">
    <property type="term" value="F:transcription cis-regulatory region binding"/>
    <property type="evidence" value="ECO:0007669"/>
    <property type="project" value="TreeGrafter"/>
</dbReference>
<sequence length="1159" mass="131905">MEKISSPRRSLNKPRPFRLLHQLLAITDIDFLNKRIVGYTELQLRLLQPDVREIHLNCKQCKVFRVTINDETEAEYSLVDPMLDICQTETKKRNLDFLSNCHAVAVKAVNADRAGGELKITLPDYFPSSRANTADCNVITIGIEFVLDAPAAGLYFVVPPFDCEKTPAQRGAYLISGGPESSSRLWFPCVESYAEICPWKIEVTVDTDMTAVSCGDLGQTVLTPDSKQRTFHYSLSVPVCASHIALAVGPFEVLTDPNRNEMVHYCLPKLMPLVKHSTSYLHEAFEFCEEYLSCRYPYNTYRQVFVDQTFTDLASYATVSVINCSYLFPKSVLEQNVPSRSLMALAAYRQFFGMYLTPKSWDDYWISFGITEYLHGLYYRKQFGTNEHRCLVYEKMKSITTFEHENYPIVLVPPKEPAYVNANFHFQPLFPQTCPEEYNQMRAVKAGLVIRMLEERIGPQMLAQVLNKMLSLAATAAVAADHDAWAGLLLTTDDLIKSINLLTAKEINPFFDKWVFTGGHARFKGRFTHNRKRNTLELELTQELGTKGCLLYSGPFPLAVQELDGCTKHTLQIEEHILKYDIACQSKTRRHKKKRIPIWTGEDVDVDLNEADPDSPVLWIKFDSDMTLIRTIAIEQPDSHLLFVARHDRDVIAQLTAIEALEAFKTPQTKAAFVTILENEKLFYRLRLAAAESLARISNDLVLSGIPWSSPPPMYALFKKNYFVRLPSTAANGAPIASNIVKQNDFHDLVRYYLQKKLPVCMARIRNSHNVCPSEIVTVLLDLWKYNENRRNFYSDAYYRAALIEAMGDTFTESAGTLSMSDDPKMQFEQLSNLTKSCLENIFRALNQDKYLPSYHYVVTIACLGAFRKLHRQGVLPVEWCVKLYKDYTDPLLFRAVRIAAFGHLVDHLQVTAKLFPNRDLLDFLLSSAKMDHDPFIQHNIIRLIIEKPPFVKETSKPEDCALSSEALVEQLWAWISTGVPHDSRLRCDLVDLYFTFYGRKRPGPVPIPDLGMVLNLKDRKTVLSDHGMAVQAELDGKPSTATATPAEEVKIFPESREILPLPDGESDRSVMQASVEFAHGISVEVTASADKPSADRKRSHDDGEAGEDQGRSHKKKKKHKEHREHKEHKEHREHKKHKKHKKDAGRDEEDPLGSGQSY</sequence>
<keyword evidence="13" id="KW-1185">Reference proteome</keyword>
<comment type="caution">
    <text evidence="12">The sequence shown here is derived from an EMBL/GenBank/DDBJ whole genome shotgun (WGS) entry which is preliminary data.</text>
</comment>
<evidence type="ECO:0000256" key="1">
    <source>
        <dbReference type="ARBA" id="ARBA00004123"/>
    </source>
</evidence>
<organism evidence="12 13">
    <name type="scientific">Hypsibius exemplaris</name>
    <name type="common">Freshwater tardigrade</name>
    <dbReference type="NCBI Taxonomy" id="2072580"/>
    <lineage>
        <taxon>Eukaryota</taxon>
        <taxon>Metazoa</taxon>
        <taxon>Ecdysozoa</taxon>
        <taxon>Tardigrada</taxon>
        <taxon>Eutardigrada</taxon>
        <taxon>Parachela</taxon>
        <taxon>Hypsibioidea</taxon>
        <taxon>Hypsibiidae</taxon>
        <taxon>Hypsibius</taxon>
    </lineage>
</organism>
<dbReference type="Gene3D" id="2.60.40.1730">
    <property type="entry name" value="tricorn interacting facor f3 domain"/>
    <property type="match status" value="1"/>
</dbReference>
<comment type="subcellular location">
    <subcellularLocation>
        <location evidence="1">Nucleus</location>
    </subcellularLocation>
</comment>
<evidence type="ECO:0000256" key="6">
    <source>
        <dbReference type="ARBA" id="ARBA00023242"/>
    </source>
</evidence>
<reference evidence="13" key="1">
    <citation type="submission" date="2017-01" db="EMBL/GenBank/DDBJ databases">
        <title>Comparative genomics of anhydrobiosis in the tardigrade Hypsibius dujardini.</title>
        <authorList>
            <person name="Yoshida Y."/>
            <person name="Koutsovoulos G."/>
            <person name="Laetsch D."/>
            <person name="Stevens L."/>
            <person name="Kumar S."/>
            <person name="Horikawa D."/>
            <person name="Ishino K."/>
            <person name="Komine S."/>
            <person name="Tomita M."/>
            <person name="Blaxter M."/>
            <person name="Arakawa K."/>
        </authorList>
    </citation>
    <scope>NUCLEOTIDE SEQUENCE [LARGE SCALE GENOMIC DNA]</scope>
    <source>
        <strain evidence="13">Z151</strain>
    </source>
</reference>
<dbReference type="Pfam" id="PF01433">
    <property type="entry name" value="Peptidase_M1"/>
    <property type="match status" value="1"/>
</dbReference>
<evidence type="ECO:0000259" key="10">
    <source>
        <dbReference type="Pfam" id="PF25316"/>
    </source>
</evidence>
<dbReference type="InterPro" id="IPR016024">
    <property type="entry name" value="ARM-type_fold"/>
</dbReference>
<feature type="domain" description="Transcription initiation factor TFIID subunit 2 Ig-like" evidence="10">
    <location>
        <begin position="519"/>
        <end position="637"/>
    </location>
</feature>
<evidence type="ECO:0000313" key="12">
    <source>
        <dbReference type="EMBL" id="OWA54791.1"/>
    </source>
</evidence>
<dbReference type="AlphaFoldDB" id="A0A9X6NQ77"/>
<feature type="compositionally biased region" description="Basic residues" evidence="8">
    <location>
        <begin position="1113"/>
        <end position="1144"/>
    </location>
</feature>
<gene>
    <name evidence="12" type="ORF">BV898_19185</name>
</gene>
<dbReference type="GO" id="GO:0003682">
    <property type="term" value="F:chromatin binding"/>
    <property type="evidence" value="ECO:0007669"/>
    <property type="project" value="TreeGrafter"/>
</dbReference>
<keyword evidence="4" id="KW-0805">Transcription regulation</keyword>
<dbReference type="OrthoDB" id="308861at2759"/>
<evidence type="ECO:0000259" key="11">
    <source>
        <dbReference type="Pfam" id="PF25577"/>
    </source>
</evidence>
<dbReference type="InterPro" id="IPR057345">
    <property type="entry name" value="Ig-like_TAF2"/>
</dbReference>
<dbReference type="GO" id="GO:0006367">
    <property type="term" value="P:transcription initiation at RNA polymerase II promoter"/>
    <property type="evidence" value="ECO:0007669"/>
    <property type="project" value="TreeGrafter"/>
</dbReference>
<dbReference type="Pfam" id="PF25316">
    <property type="entry name" value="TAF2_3rd"/>
    <property type="match status" value="1"/>
</dbReference>
<dbReference type="GO" id="GO:0008270">
    <property type="term" value="F:zinc ion binding"/>
    <property type="evidence" value="ECO:0007669"/>
    <property type="project" value="InterPro"/>
</dbReference>
<name>A0A9X6NQ77_HYPEX</name>
<evidence type="ECO:0000256" key="4">
    <source>
        <dbReference type="ARBA" id="ARBA00023015"/>
    </source>
</evidence>
<evidence type="ECO:0000259" key="9">
    <source>
        <dbReference type="Pfam" id="PF01433"/>
    </source>
</evidence>
<evidence type="ECO:0000313" key="13">
    <source>
        <dbReference type="Proteomes" id="UP000192578"/>
    </source>
</evidence>
<accession>A0A9X6NQ77</accession>
<evidence type="ECO:0000256" key="8">
    <source>
        <dbReference type="SAM" id="MobiDB-lite"/>
    </source>
</evidence>
<feature type="compositionally biased region" description="Basic and acidic residues" evidence="8">
    <location>
        <begin position="1093"/>
        <end position="1112"/>
    </location>
</feature>
<dbReference type="SUPFAM" id="SSF48371">
    <property type="entry name" value="ARM repeat"/>
    <property type="match status" value="1"/>
</dbReference>
<dbReference type="PANTHER" id="PTHR15137">
    <property type="entry name" value="TRANSCRIPTION INITIATION FACTOR TFIID"/>
    <property type="match status" value="1"/>
</dbReference>
<dbReference type="Pfam" id="PF25577">
    <property type="entry name" value="TPR_TAF2_C"/>
    <property type="match status" value="1"/>
</dbReference>
<dbReference type="InterPro" id="IPR014782">
    <property type="entry name" value="Peptidase_M1_dom"/>
</dbReference>
<dbReference type="GO" id="GO:0008237">
    <property type="term" value="F:metallopeptidase activity"/>
    <property type="evidence" value="ECO:0007669"/>
    <property type="project" value="InterPro"/>
</dbReference>
<evidence type="ECO:0000256" key="5">
    <source>
        <dbReference type="ARBA" id="ARBA00023163"/>
    </source>
</evidence>
<feature type="compositionally biased region" description="Basic and acidic residues" evidence="8">
    <location>
        <begin position="1048"/>
        <end position="1058"/>
    </location>
</feature>
<dbReference type="InterPro" id="IPR057991">
    <property type="entry name" value="TPR_TAF2_C"/>
</dbReference>
<dbReference type="SUPFAM" id="SSF63737">
    <property type="entry name" value="Leukotriene A4 hydrolase N-terminal domain"/>
    <property type="match status" value="1"/>
</dbReference>
<comment type="similarity">
    <text evidence="2">Belongs to the TAF2 family.</text>
</comment>
<dbReference type="Proteomes" id="UP000192578">
    <property type="component" value="Unassembled WGS sequence"/>
</dbReference>
<feature type="domain" description="Peptidase M1 membrane alanine aminopeptidase" evidence="9">
    <location>
        <begin position="282"/>
        <end position="514"/>
    </location>
</feature>
<dbReference type="CDD" id="cd09839">
    <property type="entry name" value="M1_like_TAF2"/>
    <property type="match status" value="1"/>
</dbReference>
<dbReference type="InterPro" id="IPR027268">
    <property type="entry name" value="Peptidase_M4/M1_CTD_sf"/>
</dbReference>
<feature type="region of interest" description="Disordered" evidence="8">
    <location>
        <begin position="1036"/>
        <end position="1068"/>
    </location>
</feature>
<dbReference type="PANTHER" id="PTHR15137:SF9">
    <property type="entry name" value="TRANSCRIPTION INITIATION FACTOR TFIID SUBUNIT 2"/>
    <property type="match status" value="1"/>
</dbReference>
<keyword evidence="6" id="KW-0539">Nucleus</keyword>
<dbReference type="InterPro" id="IPR042097">
    <property type="entry name" value="Aminopeptidase_N-like_N_sf"/>
</dbReference>
<dbReference type="EMBL" id="MTYJ01000460">
    <property type="protein sequence ID" value="OWA54791.1"/>
    <property type="molecule type" value="Genomic_DNA"/>
</dbReference>
<dbReference type="Gene3D" id="1.10.390.10">
    <property type="entry name" value="Neutral Protease Domain 2"/>
    <property type="match status" value="1"/>
</dbReference>
<evidence type="ECO:0000256" key="7">
    <source>
        <dbReference type="ARBA" id="ARBA00033345"/>
    </source>
</evidence>
<proteinExistence type="inferred from homology"/>
<protein>
    <recommendedName>
        <fullName evidence="3">Transcription initiation factor TFIID subunit 2</fullName>
    </recommendedName>
    <alternativeName>
        <fullName evidence="7">Transcription initiation factor TFIID 150 kDa subunit</fullName>
    </alternativeName>
</protein>